<protein>
    <submittedName>
        <fullName evidence="6">23S rRNA methyltransferase</fullName>
    </submittedName>
</protein>
<gene>
    <name evidence="6" type="ORF">theurythT_30870</name>
</gene>
<sequence>MSHSNVIIGLVNPKGPSNVGTVMRAAGCFNANEVLYTGTRYARAAQYETKTNTDTHKSRNSIPLTQVECLVSKKAENMEVVCVELCLGATSLIDFSHPENALYIFGPEDGSISQDVIDQADHVVYIPTKDCLNLAATANVVLYDRLAKSSAINQGDELIKSSRDTNNRLKIKSN</sequence>
<evidence type="ECO:0000256" key="2">
    <source>
        <dbReference type="ARBA" id="ARBA00022603"/>
    </source>
</evidence>
<dbReference type="RefSeq" id="WP_284209109.1">
    <property type="nucleotide sequence ID" value="NZ_BSSU01000018.1"/>
</dbReference>
<proteinExistence type="inferred from homology"/>
<organism evidence="6 7">
    <name type="scientific">Thalassotalea eurytherma</name>
    <dbReference type="NCBI Taxonomy" id="1144278"/>
    <lineage>
        <taxon>Bacteria</taxon>
        <taxon>Pseudomonadati</taxon>
        <taxon>Pseudomonadota</taxon>
        <taxon>Gammaproteobacteria</taxon>
        <taxon>Alteromonadales</taxon>
        <taxon>Colwelliaceae</taxon>
        <taxon>Thalassotalea</taxon>
    </lineage>
</organism>
<dbReference type="GO" id="GO:0032259">
    <property type="term" value="P:methylation"/>
    <property type="evidence" value="ECO:0007669"/>
    <property type="project" value="UniProtKB-KW"/>
</dbReference>
<keyword evidence="2 6" id="KW-0489">Methyltransferase</keyword>
<dbReference type="SUPFAM" id="SSF75217">
    <property type="entry name" value="alpha/beta knot"/>
    <property type="match status" value="1"/>
</dbReference>
<evidence type="ECO:0000259" key="5">
    <source>
        <dbReference type="Pfam" id="PF00588"/>
    </source>
</evidence>
<evidence type="ECO:0000313" key="7">
    <source>
        <dbReference type="Proteomes" id="UP001157133"/>
    </source>
</evidence>
<dbReference type="PANTHER" id="PTHR42786:SF6">
    <property type="entry name" value="TRNA_RRNA METHYLTRANSFERASE SPOU TYPE DOMAIN-CONTAINING PROTEIN"/>
    <property type="match status" value="1"/>
</dbReference>
<dbReference type="GO" id="GO:0008168">
    <property type="term" value="F:methyltransferase activity"/>
    <property type="evidence" value="ECO:0007669"/>
    <property type="project" value="UniProtKB-KW"/>
</dbReference>
<comment type="caution">
    <text evidence="6">The sequence shown here is derived from an EMBL/GenBank/DDBJ whole genome shotgun (WGS) entry which is preliminary data.</text>
</comment>
<feature type="domain" description="tRNA/rRNA methyltransferase SpoU type" evidence="5">
    <location>
        <begin position="6"/>
        <end position="143"/>
    </location>
</feature>
<dbReference type="EMBL" id="BSSU01000018">
    <property type="protein sequence ID" value="GLX83634.1"/>
    <property type="molecule type" value="Genomic_DNA"/>
</dbReference>
<evidence type="ECO:0000256" key="3">
    <source>
        <dbReference type="ARBA" id="ARBA00022679"/>
    </source>
</evidence>
<dbReference type="InterPro" id="IPR001537">
    <property type="entry name" value="SpoU_MeTrfase"/>
</dbReference>
<dbReference type="InterPro" id="IPR004384">
    <property type="entry name" value="RNA_MeTrfase_TrmJ/LasT"/>
</dbReference>
<keyword evidence="3" id="KW-0808">Transferase</keyword>
<dbReference type="PANTHER" id="PTHR42786">
    <property type="entry name" value="TRNA/RRNA METHYLTRANSFERASE"/>
    <property type="match status" value="1"/>
</dbReference>
<dbReference type="CDD" id="cd18098">
    <property type="entry name" value="SpoU-like"/>
    <property type="match status" value="1"/>
</dbReference>
<accession>A0ABQ6H7Z7</accession>
<name>A0ABQ6H7Z7_9GAMM</name>
<evidence type="ECO:0000313" key="6">
    <source>
        <dbReference type="EMBL" id="GLX83634.1"/>
    </source>
</evidence>
<evidence type="ECO:0000256" key="1">
    <source>
        <dbReference type="ARBA" id="ARBA00007228"/>
    </source>
</evidence>
<keyword evidence="7" id="KW-1185">Reference proteome</keyword>
<keyword evidence="4" id="KW-0949">S-adenosyl-L-methionine</keyword>
<dbReference type="InterPro" id="IPR029028">
    <property type="entry name" value="Alpha/beta_knot_MTases"/>
</dbReference>
<evidence type="ECO:0000256" key="4">
    <source>
        <dbReference type="ARBA" id="ARBA00022691"/>
    </source>
</evidence>
<comment type="similarity">
    <text evidence="1">Belongs to the class IV-like SAM-binding methyltransferase superfamily. RNA methyltransferase TrmH family.</text>
</comment>
<dbReference type="Proteomes" id="UP001157133">
    <property type="component" value="Unassembled WGS sequence"/>
</dbReference>
<dbReference type="Gene3D" id="3.40.1280.10">
    <property type="match status" value="1"/>
</dbReference>
<dbReference type="Pfam" id="PF00588">
    <property type="entry name" value="SpoU_methylase"/>
    <property type="match status" value="1"/>
</dbReference>
<dbReference type="InterPro" id="IPR029026">
    <property type="entry name" value="tRNA_m1G_MTases_N"/>
</dbReference>
<reference evidence="6 7" key="1">
    <citation type="submission" date="2023-03" db="EMBL/GenBank/DDBJ databases">
        <title>Draft genome sequence of Thalassotalea eurytherma JCM 18482T.</title>
        <authorList>
            <person name="Sawabe T."/>
        </authorList>
    </citation>
    <scope>NUCLEOTIDE SEQUENCE [LARGE SCALE GENOMIC DNA]</scope>
    <source>
        <strain evidence="6 7">JCM 18482</strain>
    </source>
</reference>